<dbReference type="EMBL" id="CP046313">
    <property type="protein sequence ID" value="QGS06947.1"/>
    <property type="molecule type" value="Genomic_DNA"/>
</dbReference>
<dbReference type="AlphaFoldDB" id="A0A2N6SH74"/>
<protein>
    <submittedName>
        <fullName evidence="4">ABC transporter</fullName>
    </submittedName>
    <submittedName>
        <fullName evidence="5">ATP-binding cassette domain-containing protein</fullName>
    </submittedName>
</protein>
<dbReference type="RefSeq" id="WP_006364369.1">
    <property type="nucleotide sequence ID" value="NZ_CP046313.1"/>
</dbReference>
<dbReference type="Gene3D" id="3.40.50.300">
    <property type="entry name" value="P-loop containing nucleotide triphosphate hydrolases"/>
    <property type="match status" value="1"/>
</dbReference>
<dbReference type="GO" id="GO:0016887">
    <property type="term" value="F:ATP hydrolysis activity"/>
    <property type="evidence" value="ECO:0007669"/>
    <property type="project" value="InterPro"/>
</dbReference>
<dbReference type="PROSITE" id="PS50893">
    <property type="entry name" value="ABC_TRANSPORTER_2"/>
    <property type="match status" value="1"/>
</dbReference>
<dbReference type="GO" id="GO:0005524">
    <property type="term" value="F:ATP binding"/>
    <property type="evidence" value="ECO:0007669"/>
    <property type="project" value="UniProtKB-KW"/>
</dbReference>
<reference evidence="4 6" key="1">
    <citation type="submission" date="2017-09" db="EMBL/GenBank/DDBJ databases">
        <title>Bacterial strain isolated from the female urinary microbiota.</title>
        <authorList>
            <person name="Thomas-White K."/>
            <person name="Kumar N."/>
            <person name="Forster S."/>
            <person name="Putonti C."/>
            <person name="Lawley T."/>
            <person name="Wolfe A.J."/>
        </authorList>
    </citation>
    <scope>NUCLEOTIDE SEQUENCE [LARGE SCALE GENOMIC DNA]</scope>
    <source>
        <strain evidence="4 6">UMB0186</strain>
    </source>
</reference>
<keyword evidence="7" id="KW-1185">Reference proteome</keyword>
<proteinExistence type="predicted"/>
<gene>
    <name evidence="4" type="ORF">CJ218_01700</name>
    <name evidence="5" type="ORF">FOC50_00935</name>
</gene>
<dbReference type="OrthoDB" id="2960217at2"/>
<accession>A0A2N6SH74</accession>
<sequence length="238" mass="27376">MRIKVNKLLVDKDNFKLGPINYTFDEGYVYAITGNSACGKTLFLQSILGSIDIKKQMVLYDEFNFYDNEVEIKSSYSYIADRPLFSDKLSVETILNKISKLDSRFDISSCYEYIKKYNIYKHKKIYELSQGERKILLFGIGITTHSNILVLDNPLAGVGLIAKREMLSMIREYMDENKITIIVTEEPNVIKNLADYVIVLNNGQVEISEDVVNLQNRYENKNVEEILVSILKGEGKHE</sequence>
<dbReference type="PANTHER" id="PTHR43158:SF1">
    <property type="entry name" value="ABC TRANSPORTER, ATP-BINDING PROTEIN"/>
    <property type="match status" value="1"/>
</dbReference>
<evidence type="ECO:0000259" key="3">
    <source>
        <dbReference type="PROSITE" id="PS50893"/>
    </source>
</evidence>
<evidence type="ECO:0000313" key="4">
    <source>
        <dbReference type="EMBL" id="PMC53280.1"/>
    </source>
</evidence>
<evidence type="ECO:0000256" key="2">
    <source>
        <dbReference type="ARBA" id="ARBA00022840"/>
    </source>
</evidence>
<keyword evidence="2 5" id="KW-0067">ATP-binding</keyword>
<dbReference type="InterPro" id="IPR003439">
    <property type="entry name" value="ABC_transporter-like_ATP-bd"/>
</dbReference>
<feature type="domain" description="ABC transporter" evidence="3">
    <location>
        <begin position="1"/>
        <end position="227"/>
    </location>
</feature>
<dbReference type="SUPFAM" id="SSF52540">
    <property type="entry name" value="P-loop containing nucleoside triphosphate hydrolases"/>
    <property type="match status" value="1"/>
</dbReference>
<dbReference type="STRING" id="84135.GCA_001052115_01701"/>
<dbReference type="InterPro" id="IPR027417">
    <property type="entry name" value="P-loop_NTPase"/>
</dbReference>
<dbReference type="Proteomes" id="UP000235670">
    <property type="component" value="Unassembled WGS sequence"/>
</dbReference>
<keyword evidence="1" id="KW-0547">Nucleotide-binding</keyword>
<evidence type="ECO:0000313" key="5">
    <source>
        <dbReference type="EMBL" id="QGS06947.1"/>
    </source>
</evidence>
<evidence type="ECO:0000256" key="1">
    <source>
        <dbReference type="ARBA" id="ARBA00022741"/>
    </source>
</evidence>
<organism evidence="4 6">
    <name type="scientific">Gemella sanguinis</name>
    <dbReference type="NCBI Taxonomy" id="84135"/>
    <lineage>
        <taxon>Bacteria</taxon>
        <taxon>Bacillati</taxon>
        <taxon>Bacillota</taxon>
        <taxon>Bacilli</taxon>
        <taxon>Bacillales</taxon>
        <taxon>Gemellaceae</taxon>
        <taxon>Gemella</taxon>
    </lineage>
</organism>
<evidence type="ECO:0000313" key="7">
    <source>
        <dbReference type="Proteomes" id="UP000427636"/>
    </source>
</evidence>
<reference evidence="5 7" key="2">
    <citation type="submission" date="2019-11" db="EMBL/GenBank/DDBJ databases">
        <title>FDA dAtabase for Regulatory Grade micrObial Sequences (FDA-ARGOS): Supporting development and validation of Infectious Disease Dx tests.</title>
        <authorList>
            <person name="Turner S."/>
            <person name="Byrd R."/>
            <person name="Tallon L."/>
            <person name="Sadzewicz L."/>
            <person name="Vavikolanu K."/>
            <person name="Mehta A."/>
            <person name="Aluvathingal J."/>
            <person name="Nadendla S."/>
            <person name="Myers T."/>
            <person name="Yan Y."/>
            <person name="Sichtig H."/>
        </authorList>
    </citation>
    <scope>NUCLEOTIDE SEQUENCE [LARGE SCALE GENOMIC DNA]</scope>
    <source>
        <strain evidence="5 7">FDAARGOS_742</strain>
    </source>
</reference>
<dbReference type="PANTHER" id="PTHR43158">
    <property type="entry name" value="SKFA PEPTIDE EXPORT ATP-BINDING PROTEIN SKFE"/>
    <property type="match status" value="1"/>
</dbReference>
<name>A0A2N6SH74_9BACL</name>
<dbReference type="Pfam" id="PF00005">
    <property type="entry name" value="ABC_tran"/>
    <property type="match status" value="1"/>
</dbReference>
<dbReference type="EMBL" id="PNGT01000001">
    <property type="protein sequence ID" value="PMC53280.1"/>
    <property type="molecule type" value="Genomic_DNA"/>
</dbReference>
<dbReference type="Proteomes" id="UP000427636">
    <property type="component" value="Chromosome"/>
</dbReference>
<evidence type="ECO:0000313" key="6">
    <source>
        <dbReference type="Proteomes" id="UP000235670"/>
    </source>
</evidence>
<dbReference type="GeneID" id="84801819"/>